<evidence type="ECO:0000313" key="2">
    <source>
        <dbReference type="Proteomes" id="UP000241647"/>
    </source>
</evidence>
<accession>A0A2T2ZE54</accession>
<name>A0A2T2ZE54_9NOCA</name>
<proteinExistence type="predicted"/>
<comment type="caution">
    <text evidence="1">The sequence shown here is derived from an EMBL/GenBank/DDBJ whole genome shotgun (WGS) entry which is preliminary data.</text>
</comment>
<protein>
    <submittedName>
        <fullName evidence="1">OmdA domain containing protein</fullName>
    </submittedName>
</protein>
<dbReference type="Proteomes" id="UP000241647">
    <property type="component" value="Unassembled WGS sequence"/>
</dbReference>
<evidence type="ECO:0000313" key="1">
    <source>
        <dbReference type="EMBL" id="PSR66051.1"/>
    </source>
</evidence>
<dbReference type="AlphaFoldDB" id="A0A2T2ZE54"/>
<reference evidence="1 2" key="1">
    <citation type="submission" date="2018-02" db="EMBL/GenBank/DDBJ databases">
        <title>8 Nocardia nova and 1 Nocardia cyriacigeorgica strain used for evolution to TMP-SMX.</title>
        <authorList>
            <person name="Mehta H."/>
            <person name="Weng J."/>
            <person name="Shamoo Y."/>
        </authorList>
    </citation>
    <scope>NUCLEOTIDE SEQUENCE [LARGE SCALE GENOMIC DNA]</scope>
    <source>
        <strain evidence="1 2">ATCC 33727</strain>
    </source>
</reference>
<dbReference type="Pfam" id="PF13376">
    <property type="entry name" value="OmdA"/>
    <property type="match status" value="1"/>
</dbReference>
<sequence>MSPRKVLKRRALQRAAWCSTKGPTVVRKLPAVNRFPDAAAWADWLDGHHADDGGAWLLIARKGSSAPLITIDDAAEVAMCYGWIDGHRRAYDDRSFLQRYSRRRPGSTWSQVNVVRAEVLIATGRMRPPGLRAVEAARADGRWDAAYAPQRSAPVPAELSAALAEDAGAANRFAALDRTARYLLVLPLLKARTPAAKARRQAEIMATLRR</sequence>
<gene>
    <name evidence="1" type="ORF">C8259_01450</name>
</gene>
<dbReference type="EMBL" id="PYHS01000001">
    <property type="protein sequence ID" value="PSR66051.1"/>
    <property type="molecule type" value="Genomic_DNA"/>
</dbReference>
<organism evidence="1 2">
    <name type="scientific">Nocardia nova</name>
    <dbReference type="NCBI Taxonomy" id="37330"/>
    <lineage>
        <taxon>Bacteria</taxon>
        <taxon>Bacillati</taxon>
        <taxon>Actinomycetota</taxon>
        <taxon>Actinomycetes</taxon>
        <taxon>Mycobacteriales</taxon>
        <taxon>Nocardiaceae</taxon>
        <taxon>Nocardia</taxon>
    </lineage>
</organism>